<feature type="compositionally biased region" description="Basic and acidic residues" evidence="1">
    <location>
        <begin position="161"/>
        <end position="172"/>
    </location>
</feature>
<dbReference type="Proteomes" id="UP000603453">
    <property type="component" value="Unassembled WGS sequence"/>
</dbReference>
<gene>
    <name evidence="2" type="ORF">INT47_002772</name>
</gene>
<comment type="caution">
    <text evidence="2">The sequence shown here is derived from an EMBL/GenBank/DDBJ whole genome shotgun (WGS) entry which is preliminary data.</text>
</comment>
<accession>A0A8H7QZS9</accession>
<dbReference type="OrthoDB" id="2595509at2759"/>
<reference evidence="2" key="1">
    <citation type="submission" date="2020-12" db="EMBL/GenBank/DDBJ databases">
        <title>Metabolic potential, ecology and presence of endohyphal bacteria is reflected in genomic diversity of Mucoromycotina.</title>
        <authorList>
            <person name="Muszewska A."/>
            <person name="Okrasinska A."/>
            <person name="Steczkiewicz K."/>
            <person name="Drgas O."/>
            <person name="Orlowska M."/>
            <person name="Perlinska-Lenart U."/>
            <person name="Aleksandrzak-Piekarczyk T."/>
            <person name="Szatraj K."/>
            <person name="Zielenkiewicz U."/>
            <person name="Pilsyk S."/>
            <person name="Malc E."/>
            <person name="Mieczkowski P."/>
            <person name="Kruszewska J.S."/>
            <person name="Biernat P."/>
            <person name="Pawlowska J."/>
        </authorList>
    </citation>
    <scope>NUCLEOTIDE SEQUENCE</scope>
    <source>
        <strain evidence="2">WA0000017839</strain>
    </source>
</reference>
<protein>
    <submittedName>
        <fullName evidence="2">Uncharacterized protein</fullName>
    </submittedName>
</protein>
<feature type="compositionally biased region" description="Low complexity" evidence="1">
    <location>
        <begin position="193"/>
        <end position="203"/>
    </location>
</feature>
<evidence type="ECO:0000256" key="1">
    <source>
        <dbReference type="SAM" id="MobiDB-lite"/>
    </source>
</evidence>
<name>A0A8H7QZS9_9FUNG</name>
<dbReference type="EMBL" id="JAEPRD010000079">
    <property type="protein sequence ID" value="KAG2200728.1"/>
    <property type="molecule type" value="Genomic_DNA"/>
</dbReference>
<feature type="compositionally biased region" description="Polar residues" evidence="1">
    <location>
        <begin position="144"/>
        <end position="156"/>
    </location>
</feature>
<proteinExistence type="predicted"/>
<sequence length="281" mass="30971">MSMNSRYRERKYNTSDNDRLLRALSQPVQAWDKKWTPHSNSKTLQTYKWVKSERTIEYEQDEESEEEPEPMETEPSLETAPVETTTDIHIAETNEGTEQTTTTTTATTTTTVNDTVTATATGVEISTMPNSSQSEQTIPGGPSTLLTNKALTTVQQDMEEDNRRSETPKLDDISDEEVTTVLEEEDGADASKHPALAPHAQAHLSDDDESMTDSTAVTPQTEGNTPMPQLEGGDEDMEQTNALNAHPLSQEILTGVPHDMASLNNDSPSVQTPEDVVSHHD</sequence>
<keyword evidence="3" id="KW-1185">Reference proteome</keyword>
<feature type="compositionally biased region" description="Polar residues" evidence="1">
    <location>
        <begin position="262"/>
        <end position="272"/>
    </location>
</feature>
<evidence type="ECO:0000313" key="3">
    <source>
        <dbReference type="Proteomes" id="UP000603453"/>
    </source>
</evidence>
<feature type="region of interest" description="Disordered" evidence="1">
    <location>
        <begin position="125"/>
        <end position="281"/>
    </location>
</feature>
<dbReference type="AlphaFoldDB" id="A0A8H7QZS9"/>
<feature type="compositionally biased region" description="Acidic residues" evidence="1">
    <location>
        <begin position="58"/>
        <end position="72"/>
    </location>
</feature>
<feature type="region of interest" description="Disordered" evidence="1">
    <location>
        <begin position="55"/>
        <end position="83"/>
    </location>
</feature>
<feature type="compositionally biased region" description="Polar residues" evidence="1">
    <location>
        <begin position="212"/>
        <end position="227"/>
    </location>
</feature>
<evidence type="ECO:0000313" key="2">
    <source>
        <dbReference type="EMBL" id="KAG2200728.1"/>
    </source>
</evidence>
<feature type="compositionally biased region" description="Acidic residues" evidence="1">
    <location>
        <begin position="173"/>
        <end position="188"/>
    </location>
</feature>
<feature type="compositionally biased region" description="Polar residues" evidence="1">
    <location>
        <begin position="127"/>
        <end position="137"/>
    </location>
</feature>
<organism evidence="2 3">
    <name type="scientific">Mucor saturninus</name>
    <dbReference type="NCBI Taxonomy" id="64648"/>
    <lineage>
        <taxon>Eukaryota</taxon>
        <taxon>Fungi</taxon>
        <taxon>Fungi incertae sedis</taxon>
        <taxon>Mucoromycota</taxon>
        <taxon>Mucoromycotina</taxon>
        <taxon>Mucoromycetes</taxon>
        <taxon>Mucorales</taxon>
        <taxon>Mucorineae</taxon>
        <taxon>Mucoraceae</taxon>
        <taxon>Mucor</taxon>
    </lineage>
</organism>